<dbReference type="Gene3D" id="1.20.920.30">
    <property type="match status" value="1"/>
</dbReference>
<dbReference type="InterPro" id="IPR026983">
    <property type="entry name" value="DHC"/>
</dbReference>
<proteinExistence type="predicted"/>
<dbReference type="InterPro" id="IPR054354">
    <property type="entry name" value="DYNC2H1-like_lid"/>
</dbReference>
<feature type="domain" description="Dynein 2 heavy chain 1 cytoplasmic ATPase lid" evidence="1">
    <location>
        <begin position="46"/>
        <end position="135"/>
    </location>
</feature>
<dbReference type="PANTHER" id="PTHR45703">
    <property type="entry name" value="DYNEIN HEAVY CHAIN"/>
    <property type="match status" value="1"/>
</dbReference>
<dbReference type="EnsemblMetazoa" id="XM_019901962.1">
    <property type="protein sequence ID" value="XP_019757521.1"/>
    <property type="gene ID" value="LOC109535921"/>
</dbReference>
<evidence type="ECO:0000259" key="1">
    <source>
        <dbReference type="Pfam" id="PF22597"/>
    </source>
</evidence>
<dbReference type="GO" id="GO:0051959">
    <property type="term" value="F:dynein light intermediate chain binding"/>
    <property type="evidence" value="ECO:0007669"/>
    <property type="project" value="InterPro"/>
</dbReference>
<organism evidence="2 3">
    <name type="scientific">Dendroctonus ponderosae</name>
    <name type="common">Mountain pine beetle</name>
    <dbReference type="NCBI Taxonomy" id="77166"/>
    <lineage>
        <taxon>Eukaryota</taxon>
        <taxon>Metazoa</taxon>
        <taxon>Ecdysozoa</taxon>
        <taxon>Arthropoda</taxon>
        <taxon>Hexapoda</taxon>
        <taxon>Insecta</taxon>
        <taxon>Pterygota</taxon>
        <taxon>Neoptera</taxon>
        <taxon>Endopterygota</taxon>
        <taxon>Coleoptera</taxon>
        <taxon>Polyphaga</taxon>
        <taxon>Cucujiformia</taxon>
        <taxon>Curculionidae</taxon>
        <taxon>Scolytinae</taxon>
        <taxon>Dendroctonus</taxon>
    </lineage>
</organism>
<protein>
    <recommendedName>
        <fullName evidence="1">Dynein 2 heavy chain 1 cytoplasmic ATPase lid domain-containing protein</fullName>
    </recommendedName>
</protein>
<dbReference type="GO" id="GO:0030286">
    <property type="term" value="C:dynein complex"/>
    <property type="evidence" value="ECO:0007669"/>
    <property type="project" value="InterPro"/>
</dbReference>
<dbReference type="AlphaFoldDB" id="A0AAR5PA25"/>
<evidence type="ECO:0000313" key="3">
    <source>
        <dbReference type="Proteomes" id="UP000019118"/>
    </source>
</evidence>
<dbReference type="PANTHER" id="PTHR45703:SF22">
    <property type="entry name" value="DYNEIN CYTOPLASMIC 2 HEAVY CHAIN 1"/>
    <property type="match status" value="1"/>
</dbReference>
<reference evidence="3" key="1">
    <citation type="journal article" date="2013" name="Genome Biol.">
        <title>Draft genome of the mountain pine beetle, Dendroctonus ponderosae Hopkins, a major forest pest.</title>
        <authorList>
            <person name="Keeling C.I."/>
            <person name="Yuen M.M."/>
            <person name="Liao N.Y."/>
            <person name="Docking T.R."/>
            <person name="Chan S.K."/>
            <person name="Taylor G.A."/>
            <person name="Palmquist D.L."/>
            <person name="Jackman S.D."/>
            <person name="Nguyen A."/>
            <person name="Li M."/>
            <person name="Henderson H."/>
            <person name="Janes J.K."/>
            <person name="Zhao Y."/>
            <person name="Pandoh P."/>
            <person name="Moore R."/>
            <person name="Sperling F.A."/>
            <person name="Huber D.P."/>
            <person name="Birol I."/>
            <person name="Jones S.J."/>
            <person name="Bohlmann J."/>
        </authorList>
    </citation>
    <scope>NUCLEOTIDE SEQUENCE</scope>
</reference>
<evidence type="ECO:0000313" key="2">
    <source>
        <dbReference type="EnsemblMetazoa" id="XP_019757521.1"/>
    </source>
</evidence>
<keyword evidence="3" id="KW-1185">Reference proteome</keyword>
<name>A0AAR5PA25_DENPD</name>
<reference evidence="2" key="2">
    <citation type="submission" date="2024-08" db="UniProtKB">
        <authorList>
            <consortium name="EnsemblMetazoa"/>
        </authorList>
    </citation>
    <scope>IDENTIFICATION</scope>
</reference>
<accession>A0AAR5PA25</accession>
<sequence>MIIGTLVGTQAISERFLSKLHLINIDFPDKEDLSVIVVAYLSAIIRAFFPSANFSKPKVVKLAITMITIFNKIRDTPELHRQGFGSINPHDLVGWCNHLQFYSTLQSEHFEVYILEAMCYEALKIFSDRLARVEQKQTLLNILNDSIKADWDLENIADQASRH</sequence>
<dbReference type="GO" id="GO:0007018">
    <property type="term" value="P:microtubule-based movement"/>
    <property type="evidence" value="ECO:0007669"/>
    <property type="project" value="InterPro"/>
</dbReference>
<dbReference type="Proteomes" id="UP000019118">
    <property type="component" value="Unassembled WGS sequence"/>
</dbReference>
<dbReference type="GO" id="GO:0045505">
    <property type="term" value="F:dynein intermediate chain binding"/>
    <property type="evidence" value="ECO:0007669"/>
    <property type="project" value="InterPro"/>
</dbReference>
<dbReference type="Pfam" id="PF22597">
    <property type="entry name" value="DYN_lid"/>
    <property type="match status" value="1"/>
</dbReference>